<feature type="transmembrane region" description="Helical" evidence="6">
    <location>
        <begin position="162"/>
        <end position="180"/>
    </location>
</feature>
<dbReference type="SUPFAM" id="SSF103473">
    <property type="entry name" value="MFS general substrate transporter"/>
    <property type="match status" value="1"/>
</dbReference>
<proteinExistence type="predicted"/>
<sequence length="431" mass="45242">MTLRATLLGIAALLLGAGALNLGMGLQASLLGVRAGMENFPTLLIGVIMSAYYAGFVAGSLYAPKVVARVGHIRTFSAFASMVSAAAICHAVFVDPISWIIFRALTGFCFAALCLVAESWLNARASNLNRGTVVSIYFVVMLAMTAAGQAFLMMAPPSGYDLFVFVSVILSLALVPIALTSTPSPEISEPDRMSFKRLYNVSPVGVVGTLAAGVITGGYWGLGAVFAQAKGLVSDDIAIFMTLLVLGGVVTQWPFGRLSDRMDRRIVIGFVAIAISAVGILVATDVLPDDPWLYVMGAVMGGLVLPLYGLVLAHTNDHLEAEDFVPAGASLLMLYGIGAVTGPLLGTVAMRLVGPGGLFLCLAIAGVVLATFTAYRMTQRAGVDAEDTESFVPVTSTTAMAYELDPRAEEEDDLGFEEDPEAQAVQIADRP</sequence>
<evidence type="ECO:0000256" key="4">
    <source>
        <dbReference type="ARBA" id="ARBA00023136"/>
    </source>
</evidence>
<feature type="compositionally biased region" description="Acidic residues" evidence="5">
    <location>
        <begin position="408"/>
        <end position="421"/>
    </location>
</feature>
<accession>A0ABV8U875</accession>
<dbReference type="Gene3D" id="1.20.1250.20">
    <property type="entry name" value="MFS general substrate transporter like domains"/>
    <property type="match status" value="2"/>
</dbReference>
<feature type="transmembrane region" description="Helical" evidence="6">
    <location>
        <begin position="100"/>
        <end position="121"/>
    </location>
</feature>
<evidence type="ECO:0000256" key="6">
    <source>
        <dbReference type="SAM" id="Phobius"/>
    </source>
</evidence>
<feature type="transmembrane region" description="Helical" evidence="6">
    <location>
        <begin position="201"/>
        <end position="222"/>
    </location>
</feature>
<evidence type="ECO:0000313" key="7">
    <source>
        <dbReference type="EMBL" id="MFC4347300.1"/>
    </source>
</evidence>
<dbReference type="Pfam" id="PF00083">
    <property type="entry name" value="Sugar_tr"/>
    <property type="match status" value="1"/>
</dbReference>
<reference evidence="8" key="1">
    <citation type="journal article" date="2019" name="Int. J. Syst. Evol. Microbiol.">
        <title>The Global Catalogue of Microorganisms (GCM) 10K type strain sequencing project: providing services to taxonomists for standard genome sequencing and annotation.</title>
        <authorList>
            <consortium name="The Broad Institute Genomics Platform"/>
            <consortium name="The Broad Institute Genome Sequencing Center for Infectious Disease"/>
            <person name="Wu L."/>
            <person name="Ma J."/>
        </authorList>
    </citation>
    <scope>NUCLEOTIDE SEQUENCE [LARGE SCALE GENOMIC DNA]</scope>
    <source>
        <strain evidence="8">CGMCC 1.15304</strain>
    </source>
</reference>
<keyword evidence="2 6" id="KW-0812">Transmembrane</keyword>
<dbReference type="CDD" id="cd17477">
    <property type="entry name" value="MFS_YcaD_like"/>
    <property type="match status" value="1"/>
</dbReference>
<dbReference type="RefSeq" id="WP_197421323.1">
    <property type="nucleotide sequence ID" value="NZ_JBHSCR010000003.1"/>
</dbReference>
<feature type="transmembrane region" description="Helical" evidence="6">
    <location>
        <begin position="324"/>
        <end position="345"/>
    </location>
</feature>
<feature type="transmembrane region" description="Helical" evidence="6">
    <location>
        <begin position="237"/>
        <end position="255"/>
    </location>
</feature>
<feature type="region of interest" description="Disordered" evidence="5">
    <location>
        <begin position="408"/>
        <end position="431"/>
    </location>
</feature>
<evidence type="ECO:0000256" key="1">
    <source>
        <dbReference type="ARBA" id="ARBA00004370"/>
    </source>
</evidence>
<feature type="transmembrane region" description="Helical" evidence="6">
    <location>
        <begin position="267"/>
        <end position="286"/>
    </location>
</feature>
<feature type="transmembrane region" description="Helical" evidence="6">
    <location>
        <begin position="292"/>
        <end position="312"/>
    </location>
</feature>
<dbReference type="InterPro" id="IPR047200">
    <property type="entry name" value="MFS_YcaD-like"/>
</dbReference>
<dbReference type="EMBL" id="JBHSCR010000003">
    <property type="protein sequence ID" value="MFC4347300.1"/>
    <property type="molecule type" value="Genomic_DNA"/>
</dbReference>
<evidence type="ECO:0000256" key="5">
    <source>
        <dbReference type="SAM" id="MobiDB-lite"/>
    </source>
</evidence>
<organism evidence="7 8">
    <name type="scientific">Kordiimonas lipolytica</name>
    <dbReference type="NCBI Taxonomy" id="1662421"/>
    <lineage>
        <taxon>Bacteria</taxon>
        <taxon>Pseudomonadati</taxon>
        <taxon>Pseudomonadota</taxon>
        <taxon>Alphaproteobacteria</taxon>
        <taxon>Kordiimonadales</taxon>
        <taxon>Kordiimonadaceae</taxon>
        <taxon>Kordiimonas</taxon>
    </lineage>
</organism>
<dbReference type="InterPro" id="IPR036259">
    <property type="entry name" value="MFS_trans_sf"/>
</dbReference>
<evidence type="ECO:0000313" key="8">
    <source>
        <dbReference type="Proteomes" id="UP001595776"/>
    </source>
</evidence>
<dbReference type="InterPro" id="IPR011701">
    <property type="entry name" value="MFS"/>
</dbReference>
<dbReference type="PANTHER" id="PTHR23521">
    <property type="entry name" value="TRANSPORTER MFS SUPERFAMILY"/>
    <property type="match status" value="1"/>
</dbReference>
<name>A0ABV8U875_9PROT</name>
<feature type="transmembrane region" description="Helical" evidence="6">
    <location>
        <begin position="43"/>
        <end position="63"/>
    </location>
</feature>
<protein>
    <submittedName>
        <fullName evidence="7">MFS transporter</fullName>
    </submittedName>
</protein>
<dbReference type="Pfam" id="PF07690">
    <property type="entry name" value="MFS_1"/>
    <property type="match status" value="1"/>
</dbReference>
<dbReference type="InterPro" id="IPR005828">
    <property type="entry name" value="MFS_sugar_transport-like"/>
</dbReference>
<feature type="transmembrane region" description="Helical" evidence="6">
    <location>
        <begin position="133"/>
        <end position="156"/>
    </location>
</feature>
<keyword evidence="3 6" id="KW-1133">Transmembrane helix</keyword>
<feature type="transmembrane region" description="Helical" evidence="6">
    <location>
        <begin position="357"/>
        <end position="375"/>
    </location>
</feature>
<evidence type="ECO:0000256" key="3">
    <source>
        <dbReference type="ARBA" id="ARBA00022989"/>
    </source>
</evidence>
<evidence type="ECO:0000256" key="2">
    <source>
        <dbReference type="ARBA" id="ARBA00022692"/>
    </source>
</evidence>
<gene>
    <name evidence="7" type="ORF">ACFO5Q_05540</name>
</gene>
<comment type="caution">
    <text evidence="7">The sequence shown here is derived from an EMBL/GenBank/DDBJ whole genome shotgun (WGS) entry which is preliminary data.</text>
</comment>
<comment type="subcellular location">
    <subcellularLocation>
        <location evidence="1">Membrane</location>
    </subcellularLocation>
</comment>
<keyword evidence="4 6" id="KW-0472">Membrane</keyword>
<keyword evidence="8" id="KW-1185">Reference proteome</keyword>
<dbReference type="PANTHER" id="PTHR23521:SF3">
    <property type="entry name" value="MFS TRANSPORTER"/>
    <property type="match status" value="1"/>
</dbReference>
<feature type="transmembrane region" description="Helical" evidence="6">
    <location>
        <begin position="75"/>
        <end position="94"/>
    </location>
</feature>
<dbReference type="Proteomes" id="UP001595776">
    <property type="component" value="Unassembled WGS sequence"/>
</dbReference>